<evidence type="ECO:0000313" key="2">
    <source>
        <dbReference type="EMBL" id="CAI6342319.1"/>
    </source>
</evidence>
<evidence type="ECO:0000259" key="1">
    <source>
        <dbReference type="PROSITE" id="PS50011"/>
    </source>
</evidence>
<feature type="domain" description="Protein kinase" evidence="1">
    <location>
        <begin position="116"/>
        <end position="394"/>
    </location>
</feature>
<dbReference type="Gene3D" id="1.10.510.10">
    <property type="entry name" value="Transferase(Phosphotransferase) domain 1"/>
    <property type="match status" value="1"/>
</dbReference>
<evidence type="ECO:0000313" key="3">
    <source>
        <dbReference type="Proteomes" id="UP001152607"/>
    </source>
</evidence>
<name>A0A9W4XS70_9PLEO</name>
<protein>
    <recommendedName>
        <fullName evidence="1">Protein kinase domain-containing protein</fullName>
    </recommendedName>
</protein>
<dbReference type="InterPro" id="IPR011009">
    <property type="entry name" value="Kinase-like_dom_sf"/>
</dbReference>
<dbReference type="PROSITE" id="PS00108">
    <property type="entry name" value="PROTEIN_KINASE_ST"/>
    <property type="match status" value="1"/>
</dbReference>
<dbReference type="SUPFAM" id="SSF56112">
    <property type="entry name" value="Protein kinase-like (PK-like)"/>
    <property type="match status" value="1"/>
</dbReference>
<dbReference type="PROSITE" id="PS50011">
    <property type="entry name" value="PROTEIN_KINASE_DOM"/>
    <property type="match status" value="1"/>
</dbReference>
<keyword evidence="3" id="KW-1185">Reference proteome</keyword>
<proteinExistence type="predicted"/>
<dbReference type="GO" id="GO:0005524">
    <property type="term" value="F:ATP binding"/>
    <property type="evidence" value="ECO:0007669"/>
    <property type="project" value="InterPro"/>
</dbReference>
<gene>
    <name evidence="2" type="ORF">PDIGIT_LOCUS15524</name>
</gene>
<dbReference type="SMART" id="SM00220">
    <property type="entry name" value="S_TKc"/>
    <property type="match status" value="1"/>
</dbReference>
<dbReference type="PANTHER" id="PTHR44329">
    <property type="entry name" value="SERINE/THREONINE-PROTEIN KINASE TNNI3K-RELATED"/>
    <property type="match status" value="1"/>
</dbReference>
<reference evidence="2" key="1">
    <citation type="submission" date="2023-01" db="EMBL/GenBank/DDBJ databases">
        <authorList>
            <person name="Van Ghelder C."/>
            <person name="Rancurel C."/>
        </authorList>
    </citation>
    <scope>NUCLEOTIDE SEQUENCE</scope>
    <source>
        <strain evidence="2">CNCM I-4278</strain>
    </source>
</reference>
<sequence length="394" mass="45569">MAIEADPTDYHEQEDFKCRGDPEPHIRSQNLLYRSDSYRWHIRFTFKGTIIREGDPSIFQDEQMNRKTRGRQLRDLAQHVQFGHLPLIDDTVTEVVFTPFNAHDEPRKLMLPFDDTELPSNNGFGRFSARFYYQTTEDSSRIFYPPIPSNPCPSVNLSDLRHVMEIAPAISLVEVTATNQQYIFKSIKRPLYEPKDSEIIKQEFSNLQSLHQCQEVARLISAVASNNPYHTGRSEVQNPVLRGFLLEYHNAGPLNQTLDKGIFRRIWTLQIARGLQHMHKKMIAHMDLKSSNIVISSDHDAKIIDVSGLATTREWMPPEFQEHLDPTYLPWDSRVRGDIWAFGRLLSLMIPLEHDERKARLVAGIIRGMTEEHPEKRSELDDVVLGLVQYIDAP</sequence>
<dbReference type="AlphaFoldDB" id="A0A9W4XS70"/>
<dbReference type="CDD" id="cd00180">
    <property type="entry name" value="PKc"/>
    <property type="match status" value="1"/>
</dbReference>
<dbReference type="EMBL" id="CAOQHR010000013">
    <property type="protein sequence ID" value="CAI6342319.1"/>
    <property type="molecule type" value="Genomic_DNA"/>
</dbReference>
<dbReference type="Proteomes" id="UP001152607">
    <property type="component" value="Unassembled WGS sequence"/>
</dbReference>
<dbReference type="InterPro" id="IPR008271">
    <property type="entry name" value="Ser/Thr_kinase_AS"/>
</dbReference>
<dbReference type="Pfam" id="PF00069">
    <property type="entry name" value="Pkinase"/>
    <property type="match status" value="1"/>
</dbReference>
<dbReference type="InterPro" id="IPR051681">
    <property type="entry name" value="Ser/Thr_Kinases-Pseudokinases"/>
</dbReference>
<dbReference type="GO" id="GO:0004674">
    <property type="term" value="F:protein serine/threonine kinase activity"/>
    <property type="evidence" value="ECO:0007669"/>
    <property type="project" value="TreeGrafter"/>
</dbReference>
<accession>A0A9W4XS70</accession>
<dbReference type="OrthoDB" id="4062651at2759"/>
<comment type="caution">
    <text evidence="2">The sequence shown here is derived from an EMBL/GenBank/DDBJ whole genome shotgun (WGS) entry which is preliminary data.</text>
</comment>
<dbReference type="InterPro" id="IPR000719">
    <property type="entry name" value="Prot_kinase_dom"/>
</dbReference>
<organism evidence="2 3">
    <name type="scientific">Periconia digitata</name>
    <dbReference type="NCBI Taxonomy" id="1303443"/>
    <lineage>
        <taxon>Eukaryota</taxon>
        <taxon>Fungi</taxon>
        <taxon>Dikarya</taxon>
        <taxon>Ascomycota</taxon>
        <taxon>Pezizomycotina</taxon>
        <taxon>Dothideomycetes</taxon>
        <taxon>Pleosporomycetidae</taxon>
        <taxon>Pleosporales</taxon>
        <taxon>Massarineae</taxon>
        <taxon>Periconiaceae</taxon>
        <taxon>Periconia</taxon>
    </lineage>
</organism>